<dbReference type="Proteomes" id="UP001302349">
    <property type="component" value="Chromosome"/>
</dbReference>
<protein>
    <submittedName>
        <fullName evidence="2">Uncharacterized protein</fullName>
    </submittedName>
</protein>
<keyword evidence="1" id="KW-0732">Signal</keyword>
<feature type="chain" id="PRO_5047038623" evidence="1">
    <location>
        <begin position="22"/>
        <end position="212"/>
    </location>
</feature>
<gene>
    <name evidence="2" type="ORF">RT717_16275</name>
</gene>
<evidence type="ECO:0000313" key="2">
    <source>
        <dbReference type="EMBL" id="WOK04637.1"/>
    </source>
</evidence>
<organism evidence="2 3">
    <name type="scientific">Imperialibacter roseus</name>
    <dbReference type="NCBI Taxonomy" id="1324217"/>
    <lineage>
        <taxon>Bacteria</taxon>
        <taxon>Pseudomonadati</taxon>
        <taxon>Bacteroidota</taxon>
        <taxon>Cytophagia</taxon>
        <taxon>Cytophagales</taxon>
        <taxon>Flammeovirgaceae</taxon>
        <taxon>Imperialibacter</taxon>
    </lineage>
</organism>
<dbReference type="RefSeq" id="WP_317487438.1">
    <property type="nucleotide sequence ID" value="NZ_CP136051.1"/>
</dbReference>
<evidence type="ECO:0000313" key="3">
    <source>
        <dbReference type="Proteomes" id="UP001302349"/>
    </source>
</evidence>
<sequence>MKKVTQILWLTFLFISANAFCQESSITYIIIQKETLHNIKCSIDIRLSDKISEGELKRLALKIKADLGQEFERIFIVYYLPNMEVGAGGWATTHFNPTLEVRINGLTKAEEAKLIQGSGGVDRRDIIGIWLNESPFMGSLMTLYRKNGAVYLENKFKDGSESVDEMKVEKVGNESRYTVKGDNPFGEYYRINAKGDIEMCDKEGVLFTAKKK</sequence>
<accession>A0ABZ0IHX1</accession>
<name>A0ABZ0IHX1_9BACT</name>
<proteinExistence type="predicted"/>
<dbReference type="EMBL" id="CP136051">
    <property type="protein sequence ID" value="WOK04637.1"/>
    <property type="molecule type" value="Genomic_DNA"/>
</dbReference>
<evidence type="ECO:0000256" key="1">
    <source>
        <dbReference type="SAM" id="SignalP"/>
    </source>
</evidence>
<reference evidence="2 3" key="1">
    <citation type="journal article" date="2023" name="Microbiol. Resour. Announc.">
        <title>Complete Genome Sequence of Imperialibacter roseus strain P4T.</title>
        <authorList>
            <person name="Tizabi D.R."/>
            <person name="Bachvaroff T."/>
            <person name="Hill R.T."/>
        </authorList>
    </citation>
    <scope>NUCLEOTIDE SEQUENCE [LARGE SCALE GENOMIC DNA]</scope>
    <source>
        <strain evidence="2 3">P4T</strain>
    </source>
</reference>
<keyword evidence="3" id="KW-1185">Reference proteome</keyword>
<feature type="signal peptide" evidence="1">
    <location>
        <begin position="1"/>
        <end position="21"/>
    </location>
</feature>